<reference evidence="2 3" key="1">
    <citation type="submission" date="2014-12" db="EMBL/GenBank/DDBJ databases">
        <title>Genome assembly of Enhygromyxa salina DSM 15201.</title>
        <authorList>
            <person name="Sharma G."/>
            <person name="Subramanian S."/>
        </authorList>
    </citation>
    <scope>NUCLEOTIDE SEQUENCE [LARGE SCALE GENOMIC DNA]</scope>
    <source>
        <strain evidence="2 3">DSM 15201</strain>
    </source>
</reference>
<evidence type="ECO:0000313" key="2">
    <source>
        <dbReference type="EMBL" id="KIG14564.1"/>
    </source>
</evidence>
<evidence type="ECO:0000256" key="1">
    <source>
        <dbReference type="SAM" id="MobiDB-lite"/>
    </source>
</evidence>
<proteinExistence type="predicted"/>
<comment type="caution">
    <text evidence="2">The sequence shown here is derived from an EMBL/GenBank/DDBJ whole genome shotgun (WGS) entry which is preliminary data.</text>
</comment>
<dbReference type="AlphaFoldDB" id="A0A0C1ZAC3"/>
<name>A0A0C1ZAC3_9BACT</name>
<organism evidence="2 3">
    <name type="scientific">Enhygromyxa salina</name>
    <dbReference type="NCBI Taxonomy" id="215803"/>
    <lineage>
        <taxon>Bacteria</taxon>
        <taxon>Pseudomonadati</taxon>
        <taxon>Myxococcota</taxon>
        <taxon>Polyangia</taxon>
        <taxon>Nannocystales</taxon>
        <taxon>Nannocystaceae</taxon>
        <taxon>Enhygromyxa</taxon>
    </lineage>
</organism>
<gene>
    <name evidence="2" type="ORF">DB30_06619</name>
</gene>
<dbReference type="Proteomes" id="UP000031599">
    <property type="component" value="Unassembled WGS sequence"/>
</dbReference>
<sequence length="94" mass="10398">MLACRTKPAEIAPVANVDGTDARREFIVADVRRVAIAQLAPVAVAPALHRRVIHDRAGVPPPRRDVDREPRARERVSQGPRHDPAHDPNHASQR</sequence>
<protein>
    <submittedName>
        <fullName evidence="2">Uncharacterized protein</fullName>
    </submittedName>
</protein>
<accession>A0A0C1ZAC3</accession>
<feature type="region of interest" description="Disordered" evidence="1">
    <location>
        <begin position="54"/>
        <end position="94"/>
    </location>
</feature>
<dbReference type="EMBL" id="JMCC02000070">
    <property type="protein sequence ID" value="KIG14564.1"/>
    <property type="molecule type" value="Genomic_DNA"/>
</dbReference>
<evidence type="ECO:0000313" key="3">
    <source>
        <dbReference type="Proteomes" id="UP000031599"/>
    </source>
</evidence>